<dbReference type="AlphaFoldDB" id="A0A7J6H5E9"/>
<dbReference type="InterPro" id="IPR003103">
    <property type="entry name" value="BAG_domain"/>
</dbReference>
<gene>
    <name evidence="6" type="ORF">F8388_006029</name>
</gene>
<dbReference type="InterPro" id="IPR000048">
    <property type="entry name" value="IQ_motif_EF-hand-BS"/>
</dbReference>
<dbReference type="PANTHER" id="PTHR33322">
    <property type="entry name" value="BAG DOMAIN CONTAINING PROTEIN, EXPRESSED"/>
    <property type="match status" value="1"/>
</dbReference>
<dbReference type="GO" id="GO:0005516">
    <property type="term" value="F:calmodulin binding"/>
    <property type="evidence" value="ECO:0007669"/>
    <property type="project" value="UniProtKB-KW"/>
</dbReference>
<feature type="compositionally biased region" description="Basic and acidic residues" evidence="4">
    <location>
        <begin position="263"/>
        <end position="274"/>
    </location>
</feature>
<feature type="compositionally biased region" description="Polar residues" evidence="4">
    <location>
        <begin position="192"/>
        <end position="204"/>
    </location>
</feature>
<feature type="compositionally biased region" description="Basic and acidic residues" evidence="4">
    <location>
        <begin position="171"/>
        <end position="187"/>
    </location>
</feature>
<feature type="coiled-coil region" evidence="3">
    <location>
        <begin position="66"/>
        <end position="93"/>
    </location>
</feature>
<dbReference type="Pfam" id="PF02179">
    <property type="entry name" value="BAG"/>
    <property type="match status" value="1"/>
</dbReference>
<dbReference type="FunFam" id="1.20.58.120:FF:000010">
    <property type="entry name" value="BAG family molecular chaperone regulator 6"/>
    <property type="match status" value="1"/>
</dbReference>
<organism evidence="6 7">
    <name type="scientific">Cannabis sativa</name>
    <name type="common">Hemp</name>
    <name type="synonym">Marijuana</name>
    <dbReference type="NCBI Taxonomy" id="3483"/>
    <lineage>
        <taxon>Eukaryota</taxon>
        <taxon>Viridiplantae</taxon>
        <taxon>Streptophyta</taxon>
        <taxon>Embryophyta</taxon>
        <taxon>Tracheophyta</taxon>
        <taxon>Spermatophyta</taxon>
        <taxon>Magnoliopsida</taxon>
        <taxon>eudicotyledons</taxon>
        <taxon>Gunneridae</taxon>
        <taxon>Pentapetalae</taxon>
        <taxon>rosids</taxon>
        <taxon>fabids</taxon>
        <taxon>Rosales</taxon>
        <taxon>Cannabaceae</taxon>
        <taxon>Cannabis</taxon>
    </lineage>
</organism>
<dbReference type="GO" id="GO:0006457">
    <property type="term" value="P:protein folding"/>
    <property type="evidence" value="ECO:0007669"/>
    <property type="project" value="TreeGrafter"/>
</dbReference>
<keyword evidence="1" id="KW-0112">Calmodulin-binding</keyword>
<dbReference type="SMART" id="SM00264">
    <property type="entry name" value="BAG"/>
    <property type="match status" value="1"/>
</dbReference>
<dbReference type="PROSITE" id="PS50096">
    <property type="entry name" value="IQ"/>
    <property type="match status" value="1"/>
</dbReference>
<evidence type="ECO:0000256" key="3">
    <source>
        <dbReference type="SAM" id="Coils"/>
    </source>
</evidence>
<proteinExistence type="predicted"/>
<dbReference type="PROSITE" id="PS51035">
    <property type="entry name" value="BAG"/>
    <property type="match status" value="1"/>
</dbReference>
<dbReference type="InterPro" id="IPR036533">
    <property type="entry name" value="BAG_dom_sf"/>
</dbReference>
<dbReference type="Proteomes" id="UP000525078">
    <property type="component" value="Unassembled WGS sequence"/>
</dbReference>
<evidence type="ECO:0000313" key="7">
    <source>
        <dbReference type="Proteomes" id="UP000525078"/>
    </source>
</evidence>
<evidence type="ECO:0000313" key="6">
    <source>
        <dbReference type="EMBL" id="KAF4390532.1"/>
    </source>
</evidence>
<dbReference type="PANTHER" id="PTHR33322:SF4">
    <property type="entry name" value="BAG DOMAIN CONTAINING PROTEIN, EXPRESSED"/>
    <property type="match status" value="1"/>
</dbReference>
<evidence type="ECO:0000256" key="4">
    <source>
        <dbReference type="SAM" id="MobiDB-lite"/>
    </source>
</evidence>
<reference evidence="6 7" key="1">
    <citation type="journal article" date="2020" name="bioRxiv">
        <title>Sequence and annotation of 42 cannabis genomes reveals extensive copy number variation in cannabinoid synthesis and pathogen resistance genes.</title>
        <authorList>
            <person name="Mckernan K.J."/>
            <person name="Helbert Y."/>
            <person name="Kane L.T."/>
            <person name="Ebling H."/>
            <person name="Zhang L."/>
            <person name="Liu B."/>
            <person name="Eaton Z."/>
            <person name="Mclaughlin S."/>
            <person name="Kingan S."/>
            <person name="Baybayan P."/>
            <person name="Concepcion G."/>
            <person name="Jordan M."/>
            <person name="Riva A."/>
            <person name="Barbazuk W."/>
            <person name="Harkins T."/>
        </authorList>
    </citation>
    <scope>NUCLEOTIDE SEQUENCE [LARGE SCALE GENOMIC DNA]</scope>
    <source>
        <strain evidence="7">cv. Jamaican Lion 4</strain>
        <tissue evidence="6">Leaf</tissue>
    </source>
</reference>
<evidence type="ECO:0000259" key="5">
    <source>
        <dbReference type="PROSITE" id="PS51035"/>
    </source>
</evidence>
<feature type="domain" description="BAG" evidence="5">
    <location>
        <begin position="72"/>
        <end position="149"/>
    </location>
</feature>
<feature type="region of interest" description="Disordered" evidence="4">
    <location>
        <begin position="162"/>
        <end position="315"/>
    </location>
</feature>
<dbReference type="Gene3D" id="1.20.58.120">
    <property type="entry name" value="BAG domain"/>
    <property type="match status" value="1"/>
</dbReference>
<comment type="caution">
    <text evidence="6">The sequence shown here is derived from an EMBL/GenBank/DDBJ whole genome shotgun (WGS) entry which is preliminary data.</text>
</comment>
<feature type="compositionally biased region" description="Acidic residues" evidence="4">
    <location>
        <begin position="213"/>
        <end position="225"/>
    </location>
</feature>
<accession>A0A7J6H5E9</accession>
<keyword evidence="3" id="KW-0175">Coiled coil</keyword>
<feature type="compositionally biased region" description="Basic and acidic residues" evidence="4">
    <location>
        <begin position="284"/>
        <end position="315"/>
    </location>
</feature>
<keyword evidence="2" id="KW-0143">Chaperone</keyword>
<dbReference type="InterPro" id="IPR040400">
    <property type="entry name" value="BAG5/6/7/8"/>
</dbReference>
<evidence type="ECO:0000256" key="1">
    <source>
        <dbReference type="ARBA" id="ARBA00022860"/>
    </source>
</evidence>
<dbReference type="SMART" id="SM00015">
    <property type="entry name" value="IQ"/>
    <property type="match status" value="1"/>
</dbReference>
<dbReference type="GO" id="GO:0051087">
    <property type="term" value="F:protein-folding chaperone binding"/>
    <property type="evidence" value="ECO:0007669"/>
    <property type="project" value="InterPro"/>
</dbReference>
<feature type="region of interest" description="Disordered" evidence="4">
    <location>
        <begin position="1"/>
        <end position="31"/>
    </location>
</feature>
<evidence type="ECO:0000256" key="2">
    <source>
        <dbReference type="ARBA" id="ARBA00023186"/>
    </source>
</evidence>
<dbReference type="GO" id="GO:0009506">
    <property type="term" value="C:plasmodesma"/>
    <property type="evidence" value="ECO:0007669"/>
    <property type="project" value="TreeGrafter"/>
</dbReference>
<name>A0A7J6H5E9_CANSA</name>
<protein>
    <recommendedName>
        <fullName evidence="5">BAG domain-containing protein</fullName>
    </recommendedName>
</protein>
<sequence>MESPFFRGHWSNFKPRPRYSPSAREISASAKPSPKVVSIPVHFVGSEKKRSDSALKVQKVFRGFLVRKSLKRIAAIRAEVDEIEKRMSQKETMVLIRKDGKERLRMNETLMSLLFRLDSVKGVDSGVRDCRKTVIRKAIRLQERLDAIVTGGDELFLEDKETPAECESLGDDDKAVDHTPDLERESAEVDPSQESSADNTNSSEVEQDRSLENEGEEPEIEEEDCKSELKNNLAEPGINQRTAEEASGETLKSEDIAVNMEAAKVKTEENKESNDTMSESGSSIDEKSPIEEEEDTGNKKEENENKEKKNKSSKELLEKMMEENEKMMGLMADLYERNEVQTRLLSSLSHRVEQLERAYICDKLRKKKMKRATAAQCNR</sequence>
<dbReference type="SUPFAM" id="SSF63491">
    <property type="entry name" value="BAG domain"/>
    <property type="match status" value="1"/>
</dbReference>
<dbReference type="EMBL" id="JAATIP010000028">
    <property type="protein sequence ID" value="KAF4390532.1"/>
    <property type="molecule type" value="Genomic_DNA"/>
</dbReference>